<dbReference type="OrthoDB" id="2411602at2759"/>
<evidence type="ECO:0000256" key="3">
    <source>
        <dbReference type="ARBA" id="ARBA00022801"/>
    </source>
</evidence>
<dbReference type="InterPro" id="IPR004815">
    <property type="entry name" value="Lon_bac/euk-typ"/>
</dbReference>
<dbReference type="GO" id="GO:0006508">
    <property type="term" value="P:proteolysis"/>
    <property type="evidence" value="ECO:0007669"/>
    <property type="project" value="UniProtKB-KW"/>
</dbReference>
<dbReference type="GO" id="GO:0004176">
    <property type="term" value="F:ATP-dependent peptidase activity"/>
    <property type="evidence" value="ECO:0007669"/>
    <property type="project" value="UniProtKB-UniRule"/>
</dbReference>
<dbReference type="SMART" id="SM00382">
    <property type="entry name" value="AAA"/>
    <property type="match status" value="1"/>
</dbReference>
<dbReference type="InterPro" id="IPR003959">
    <property type="entry name" value="ATPase_AAA_core"/>
</dbReference>
<evidence type="ECO:0000256" key="2">
    <source>
        <dbReference type="ARBA" id="ARBA00022741"/>
    </source>
</evidence>
<dbReference type="NCBIfam" id="TIGR00763">
    <property type="entry name" value="lon"/>
    <property type="match status" value="1"/>
</dbReference>
<evidence type="ECO:0000256" key="9">
    <source>
        <dbReference type="RuleBase" id="RU000591"/>
    </source>
</evidence>
<evidence type="ECO:0000256" key="10">
    <source>
        <dbReference type="RuleBase" id="RU000592"/>
    </source>
</evidence>
<dbReference type="InterPro" id="IPR008268">
    <property type="entry name" value="Peptidase_S16_AS"/>
</dbReference>
<dbReference type="InterPro" id="IPR003111">
    <property type="entry name" value="Lon_prtase_N"/>
</dbReference>
<dbReference type="Pfam" id="PF02190">
    <property type="entry name" value="LON_substr_bdg"/>
    <property type="match status" value="1"/>
</dbReference>
<evidence type="ECO:0000259" key="11">
    <source>
        <dbReference type="PROSITE" id="PS51786"/>
    </source>
</evidence>
<keyword evidence="1 7" id="KW-0645">Protease</keyword>
<evidence type="ECO:0000256" key="5">
    <source>
        <dbReference type="ARBA" id="ARBA00022840"/>
    </source>
</evidence>
<feature type="active site" evidence="8">
    <location>
        <position position="733"/>
    </location>
</feature>
<gene>
    <name evidence="13" type="ORF">PSON_ATCC_30995.1.T0470176</name>
</gene>
<accession>A0A8S1NDE6</accession>
<dbReference type="GO" id="GO:0030163">
    <property type="term" value="P:protein catabolic process"/>
    <property type="evidence" value="ECO:0007669"/>
    <property type="project" value="InterPro"/>
</dbReference>
<feature type="domain" description="Lon N-terminal" evidence="12">
    <location>
        <begin position="6"/>
        <end position="200"/>
    </location>
</feature>
<evidence type="ECO:0000313" key="14">
    <source>
        <dbReference type="Proteomes" id="UP000692954"/>
    </source>
</evidence>
<dbReference type="GO" id="GO:0004252">
    <property type="term" value="F:serine-type endopeptidase activity"/>
    <property type="evidence" value="ECO:0007669"/>
    <property type="project" value="UniProtKB-UniRule"/>
</dbReference>
<protein>
    <recommendedName>
        <fullName evidence="7 10">Lon protease homolog</fullName>
        <ecNumber evidence="7 10">3.4.21.-</ecNumber>
    </recommendedName>
</protein>
<keyword evidence="4 7" id="KW-0720">Serine protease</keyword>
<evidence type="ECO:0000256" key="7">
    <source>
        <dbReference type="PIRNR" id="PIRNR001174"/>
    </source>
</evidence>
<keyword evidence="14" id="KW-1185">Reference proteome</keyword>
<sequence>MKKINVFVVPIHGTVLYPYQNLKLRLTELQFYDAKVNNNYVAIIPVVDQQMDGIQKIQRFSQYGTLVRLTSEDYTVYASNKIYQAFSFARIKIDSIIKSTPYYMVSAEVLSDEIVDEQALWNTQMIDNLKDLAKQYLEQFQMNPSPQFLQIIQEEKNINKLFFIIASNADLPYNQKLKLLQIDDHKIKINLLIQYLKTKVEEFAQTKALEQKVSKELMQQMSKQVVKSNNIPANLPGFPYQKQKNNDIEKLQAKIKEANLPEHVREIVEQEMQKIEKGSMGVDSNVTRNYIDLILQLPWNQQVEETLSIDKCKETLDADHFGLTKVKERILQFLAVKKLRKERKVVDSNGQGSIICFFGPPGVGKTSLGQSIAKSLNRPFYRIALGGVSDEAQIRGHRRTYVGAFPGSFIQAIKKVKCKNPVILLDEIDKLTSNHRGDPSSALLEVLDPEQNNHFMDNYLNIEFDLSSVLFIATANQLETIQPALRDRLELIEIVGYTVKEKVAIANNYLIPKQLQKNGLLNEQVTIPQEIIHSIIKQYTGEAGVRQLERVIAKIYRNIALKYITDQQNFKTIVVDQDSLIEILGPSIHSDKHTTPVIQIPGVCKGLAWTPAGGKVLIIESVKMEGKGKFEITGMLGDVMKESVRTAIGWIKAYWPQIKLLSKTNQHVNFDTLDIHIHFPAGATPKDGPSAGVAITTAIVSLLTGLKVKNDIAMTGEITLTGRVLPVGGIKEKILGAFESGIFSVIIPHRNKANLVDIEPEIKEKMSIHLVKTIDQVLQIALEGNGPNFKMINLANL</sequence>
<dbReference type="EC" id="3.4.21.-" evidence="7 10"/>
<dbReference type="InterPro" id="IPR054594">
    <property type="entry name" value="Lon_lid"/>
</dbReference>
<dbReference type="PROSITE" id="PS51786">
    <property type="entry name" value="LON_PROTEOLYTIC"/>
    <property type="match status" value="1"/>
</dbReference>
<dbReference type="PANTHER" id="PTHR10046">
    <property type="entry name" value="ATP DEPENDENT LON PROTEASE FAMILY MEMBER"/>
    <property type="match status" value="1"/>
</dbReference>
<dbReference type="Proteomes" id="UP000692954">
    <property type="component" value="Unassembled WGS sequence"/>
</dbReference>
<dbReference type="PROSITE" id="PS51787">
    <property type="entry name" value="LON_N"/>
    <property type="match status" value="1"/>
</dbReference>
<keyword evidence="3 7" id="KW-0378">Hydrolase</keyword>
<dbReference type="Pfam" id="PF05362">
    <property type="entry name" value="Lon_C"/>
    <property type="match status" value="1"/>
</dbReference>
<dbReference type="EMBL" id="CAJJDN010000047">
    <property type="protein sequence ID" value="CAD8084794.1"/>
    <property type="molecule type" value="Genomic_DNA"/>
</dbReference>
<proteinExistence type="inferred from homology"/>
<dbReference type="InterPro" id="IPR003593">
    <property type="entry name" value="AAA+_ATPase"/>
</dbReference>
<dbReference type="InterPro" id="IPR008269">
    <property type="entry name" value="Lon_proteolytic"/>
</dbReference>
<dbReference type="PROSITE" id="PS01046">
    <property type="entry name" value="LON_SER"/>
    <property type="match status" value="1"/>
</dbReference>
<dbReference type="SMART" id="SM00464">
    <property type="entry name" value="LON"/>
    <property type="match status" value="1"/>
</dbReference>
<comment type="catalytic activity">
    <reaction evidence="6">
        <text>Hydrolysis of proteins in presence of ATP.</text>
        <dbReference type="EC" id="3.4.21.53"/>
    </reaction>
</comment>
<dbReference type="InterPro" id="IPR027065">
    <property type="entry name" value="Lon_Prtase"/>
</dbReference>
<name>A0A8S1NDE6_9CILI</name>
<feature type="active site" evidence="8">
    <location>
        <position position="690"/>
    </location>
</feature>
<dbReference type="Pfam" id="PF00004">
    <property type="entry name" value="AAA"/>
    <property type="match status" value="1"/>
</dbReference>
<dbReference type="PIRSF" id="PIRSF001174">
    <property type="entry name" value="Lon_proteas"/>
    <property type="match status" value="1"/>
</dbReference>
<dbReference type="AlphaFoldDB" id="A0A8S1NDE6"/>
<dbReference type="Pfam" id="PF22667">
    <property type="entry name" value="Lon_lid"/>
    <property type="match status" value="1"/>
</dbReference>
<feature type="domain" description="Lon proteolytic" evidence="11">
    <location>
        <begin position="598"/>
        <end position="784"/>
    </location>
</feature>
<evidence type="ECO:0000256" key="4">
    <source>
        <dbReference type="ARBA" id="ARBA00022825"/>
    </source>
</evidence>
<evidence type="ECO:0000256" key="1">
    <source>
        <dbReference type="ARBA" id="ARBA00022670"/>
    </source>
</evidence>
<reference evidence="13" key="1">
    <citation type="submission" date="2021-01" db="EMBL/GenBank/DDBJ databases">
        <authorList>
            <consortium name="Genoscope - CEA"/>
            <person name="William W."/>
        </authorList>
    </citation>
    <scope>NUCLEOTIDE SEQUENCE</scope>
</reference>
<comment type="similarity">
    <text evidence="7 8 9">Belongs to the peptidase S16 family.</text>
</comment>
<dbReference type="FunFam" id="1.10.8.60:FF:000324">
    <property type="entry name" value="Lon protease homolog"/>
    <property type="match status" value="1"/>
</dbReference>
<dbReference type="CDD" id="cd19500">
    <property type="entry name" value="RecA-like_Lon"/>
    <property type="match status" value="1"/>
</dbReference>
<keyword evidence="2 7" id="KW-0547">Nucleotide-binding</keyword>
<evidence type="ECO:0000259" key="12">
    <source>
        <dbReference type="PROSITE" id="PS51787"/>
    </source>
</evidence>
<dbReference type="FunFam" id="3.30.230.10:FF:000118">
    <property type="entry name" value="Lon protease homolog 2, peroxisomal"/>
    <property type="match status" value="1"/>
</dbReference>
<comment type="caution">
    <text evidence="13">The sequence shown here is derived from an EMBL/GenBank/DDBJ whole genome shotgun (WGS) entry which is preliminary data.</text>
</comment>
<keyword evidence="5 7" id="KW-0067">ATP-binding</keyword>
<organism evidence="13 14">
    <name type="scientific">Paramecium sonneborni</name>
    <dbReference type="NCBI Taxonomy" id="65129"/>
    <lineage>
        <taxon>Eukaryota</taxon>
        <taxon>Sar</taxon>
        <taxon>Alveolata</taxon>
        <taxon>Ciliophora</taxon>
        <taxon>Intramacronucleata</taxon>
        <taxon>Oligohymenophorea</taxon>
        <taxon>Peniculida</taxon>
        <taxon>Parameciidae</taxon>
        <taxon>Paramecium</taxon>
    </lineage>
</organism>
<evidence type="ECO:0000256" key="6">
    <source>
        <dbReference type="ARBA" id="ARBA00050665"/>
    </source>
</evidence>
<dbReference type="FunFam" id="1.20.58.1480:FF:000007">
    <property type="entry name" value="Lon protease homolog"/>
    <property type="match status" value="1"/>
</dbReference>
<evidence type="ECO:0000256" key="8">
    <source>
        <dbReference type="PROSITE-ProRule" id="PRU01122"/>
    </source>
</evidence>
<dbReference type="FunFam" id="3.40.50.300:FF:000021">
    <property type="entry name" value="Lon protease homolog"/>
    <property type="match status" value="1"/>
</dbReference>
<dbReference type="GO" id="GO:0016887">
    <property type="term" value="F:ATP hydrolysis activity"/>
    <property type="evidence" value="ECO:0007669"/>
    <property type="project" value="InterPro"/>
</dbReference>
<evidence type="ECO:0000313" key="13">
    <source>
        <dbReference type="EMBL" id="CAD8084794.1"/>
    </source>
</evidence>
<dbReference type="GO" id="GO:0005524">
    <property type="term" value="F:ATP binding"/>
    <property type="evidence" value="ECO:0007669"/>
    <property type="project" value="UniProtKB-KW"/>
</dbReference>